<keyword evidence="2" id="KW-1185">Reference proteome</keyword>
<comment type="caution">
    <text evidence="1">The sequence shown here is derived from an EMBL/GenBank/DDBJ whole genome shotgun (WGS) entry which is preliminary data.</text>
</comment>
<accession>A0A0B2VFJ5</accession>
<dbReference type="EMBL" id="JPKZ01001384">
    <property type="protein sequence ID" value="KHN82306.1"/>
    <property type="molecule type" value="Genomic_DNA"/>
</dbReference>
<dbReference type="Proteomes" id="UP000031036">
    <property type="component" value="Unassembled WGS sequence"/>
</dbReference>
<evidence type="ECO:0000313" key="1">
    <source>
        <dbReference type="EMBL" id="KHN82306.1"/>
    </source>
</evidence>
<evidence type="ECO:0000313" key="2">
    <source>
        <dbReference type="Proteomes" id="UP000031036"/>
    </source>
</evidence>
<dbReference type="AlphaFoldDB" id="A0A0B2VFJ5"/>
<reference evidence="1 2" key="1">
    <citation type="submission" date="2014-11" db="EMBL/GenBank/DDBJ databases">
        <title>Genetic blueprint of the zoonotic pathogen Toxocara canis.</title>
        <authorList>
            <person name="Zhu X.-Q."/>
            <person name="Korhonen P.K."/>
            <person name="Cai H."/>
            <person name="Young N.D."/>
            <person name="Nejsum P."/>
            <person name="von Samson-Himmelstjerna G."/>
            <person name="Boag P.R."/>
            <person name="Tan P."/>
            <person name="Li Q."/>
            <person name="Min J."/>
            <person name="Yang Y."/>
            <person name="Wang X."/>
            <person name="Fang X."/>
            <person name="Hall R.S."/>
            <person name="Hofmann A."/>
            <person name="Sternberg P.W."/>
            <person name="Jex A.R."/>
            <person name="Gasser R.B."/>
        </authorList>
    </citation>
    <scope>NUCLEOTIDE SEQUENCE [LARGE SCALE GENOMIC DNA]</scope>
    <source>
        <strain evidence="1">PN_DK_2014</strain>
    </source>
</reference>
<sequence length="135" mass="15056">MVVSFSQIIEQILSQHPEEDNQLDQLAEDIVEGAERATEALKRGITKGFITILSGTERALKRIEEGSVMAQSKICYAITILNENNRSQRNIDESEIEIEQVDQQTMEATLATNNAEMINDDRIDTDPAKIGESSC</sequence>
<organism evidence="1 2">
    <name type="scientific">Toxocara canis</name>
    <name type="common">Canine roundworm</name>
    <dbReference type="NCBI Taxonomy" id="6265"/>
    <lineage>
        <taxon>Eukaryota</taxon>
        <taxon>Metazoa</taxon>
        <taxon>Ecdysozoa</taxon>
        <taxon>Nematoda</taxon>
        <taxon>Chromadorea</taxon>
        <taxon>Rhabditida</taxon>
        <taxon>Spirurina</taxon>
        <taxon>Ascaridomorpha</taxon>
        <taxon>Ascaridoidea</taxon>
        <taxon>Toxocaridae</taxon>
        <taxon>Toxocara</taxon>
    </lineage>
</organism>
<name>A0A0B2VFJ5_TOXCA</name>
<gene>
    <name evidence="1" type="ORF">Tcan_09255</name>
</gene>
<protein>
    <submittedName>
        <fullName evidence="1">Uncharacterized protein</fullName>
    </submittedName>
</protein>
<proteinExistence type="predicted"/>